<dbReference type="SUPFAM" id="SSF49785">
    <property type="entry name" value="Galactose-binding domain-like"/>
    <property type="match status" value="1"/>
</dbReference>
<keyword evidence="3" id="KW-0732">Signal</keyword>
<dbReference type="InterPro" id="IPR023828">
    <property type="entry name" value="Peptidase_S8_Ser-AS"/>
</dbReference>
<dbReference type="CDD" id="cd04842">
    <property type="entry name" value="Peptidases_S8_Kp43_protease"/>
    <property type="match status" value="1"/>
</dbReference>
<comment type="caution">
    <text evidence="6">Lacks conserved residue(s) required for the propagation of feature annotation.</text>
</comment>
<dbReference type="AlphaFoldDB" id="A0A1M4UAW0"/>
<dbReference type="InterPro" id="IPR008979">
    <property type="entry name" value="Galactose-bd-like_sf"/>
</dbReference>
<feature type="domain" description="Peptidase S8/S53" evidence="8">
    <location>
        <begin position="151"/>
        <end position="400"/>
    </location>
</feature>
<reference evidence="10 11" key="1">
    <citation type="submission" date="2016-11" db="EMBL/GenBank/DDBJ databases">
        <authorList>
            <person name="Jaros S."/>
            <person name="Januszkiewicz K."/>
            <person name="Wedrychowicz H."/>
        </authorList>
    </citation>
    <scope>NUCLEOTIDE SEQUENCE [LARGE SCALE GENOMIC DNA]</scope>
    <source>
        <strain evidence="10 11">DSM 25661</strain>
    </source>
</reference>
<gene>
    <name evidence="10" type="ORF">SAMN05444278_102267</name>
</gene>
<dbReference type="PANTHER" id="PTHR43399">
    <property type="entry name" value="SUBTILISIN-RELATED"/>
    <property type="match status" value="1"/>
</dbReference>
<keyword evidence="2" id="KW-0645">Protease</keyword>
<dbReference type="Pfam" id="PF00082">
    <property type="entry name" value="Peptidase_S8"/>
    <property type="match status" value="1"/>
</dbReference>
<proteinExistence type="inferred from homology"/>
<dbReference type="STRING" id="1155689.SAMN05444278_102267"/>
<dbReference type="Gene3D" id="3.40.50.200">
    <property type="entry name" value="Peptidase S8/S53 domain"/>
    <property type="match status" value="1"/>
</dbReference>
<dbReference type="GO" id="GO:0006508">
    <property type="term" value="P:proteolysis"/>
    <property type="evidence" value="ECO:0007669"/>
    <property type="project" value="UniProtKB-KW"/>
</dbReference>
<dbReference type="PRINTS" id="PR00723">
    <property type="entry name" value="SUBTILISIN"/>
</dbReference>
<dbReference type="InterPro" id="IPR051048">
    <property type="entry name" value="Peptidase_S8/S53_subtilisin"/>
</dbReference>
<evidence type="ECO:0000313" key="10">
    <source>
        <dbReference type="EMBL" id="SHE53776.1"/>
    </source>
</evidence>
<keyword evidence="11" id="KW-1185">Reference proteome</keyword>
<dbReference type="SUPFAM" id="SSF52743">
    <property type="entry name" value="Subtilisin-like"/>
    <property type="match status" value="1"/>
</dbReference>
<evidence type="ECO:0000256" key="3">
    <source>
        <dbReference type="ARBA" id="ARBA00022729"/>
    </source>
</evidence>
<keyword evidence="4" id="KW-0378">Hydrolase</keyword>
<evidence type="ECO:0000313" key="11">
    <source>
        <dbReference type="Proteomes" id="UP000184462"/>
    </source>
</evidence>
<keyword evidence="5" id="KW-0720">Serine protease</keyword>
<dbReference type="PROSITE" id="PS51892">
    <property type="entry name" value="SUBTILASE"/>
    <property type="match status" value="1"/>
</dbReference>
<evidence type="ECO:0000256" key="5">
    <source>
        <dbReference type="ARBA" id="ARBA00022825"/>
    </source>
</evidence>
<dbReference type="EMBL" id="FQTW01000002">
    <property type="protein sequence ID" value="SHE53776.1"/>
    <property type="molecule type" value="Genomic_DNA"/>
</dbReference>
<dbReference type="Gene3D" id="2.60.120.380">
    <property type="match status" value="1"/>
</dbReference>
<evidence type="ECO:0000259" key="8">
    <source>
        <dbReference type="Pfam" id="PF00082"/>
    </source>
</evidence>
<dbReference type="NCBIfam" id="TIGR04183">
    <property type="entry name" value="Por_Secre_tail"/>
    <property type="match status" value="1"/>
</dbReference>
<evidence type="ECO:0000256" key="4">
    <source>
        <dbReference type="ARBA" id="ARBA00022801"/>
    </source>
</evidence>
<feature type="domain" description="Secretion system C-terminal sorting" evidence="9">
    <location>
        <begin position="565"/>
        <end position="637"/>
    </location>
</feature>
<evidence type="ECO:0000259" key="9">
    <source>
        <dbReference type="Pfam" id="PF18962"/>
    </source>
</evidence>
<evidence type="ECO:0000256" key="2">
    <source>
        <dbReference type="ARBA" id="ARBA00022670"/>
    </source>
</evidence>
<feature type="compositionally biased region" description="Low complexity" evidence="7">
    <location>
        <begin position="299"/>
        <end position="310"/>
    </location>
</feature>
<dbReference type="InterPro" id="IPR000209">
    <property type="entry name" value="Peptidase_S8/S53_dom"/>
</dbReference>
<comment type="similarity">
    <text evidence="1 6">Belongs to the peptidase S8 family.</text>
</comment>
<dbReference type="PROSITE" id="PS00138">
    <property type="entry name" value="SUBTILASE_SER"/>
    <property type="match status" value="1"/>
</dbReference>
<feature type="region of interest" description="Disordered" evidence="7">
    <location>
        <begin position="297"/>
        <end position="317"/>
    </location>
</feature>
<dbReference type="RefSeq" id="WP_234949757.1">
    <property type="nucleotide sequence ID" value="NZ_FQTW01000002.1"/>
</dbReference>
<dbReference type="PANTHER" id="PTHR43399:SF4">
    <property type="entry name" value="CELL WALL-ASSOCIATED PROTEASE"/>
    <property type="match status" value="1"/>
</dbReference>
<dbReference type="GO" id="GO:0004252">
    <property type="term" value="F:serine-type endopeptidase activity"/>
    <property type="evidence" value="ECO:0007669"/>
    <property type="project" value="InterPro"/>
</dbReference>
<accession>A0A1M4UAW0</accession>
<organism evidence="10 11">
    <name type="scientific">Psychroflexus salarius</name>
    <dbReference type="NCBI Taxonomy" id="1155689"/>
    <lineage>
        <taxon>Bacteria</taxon>
        <taxon>Pseudomonadati</taxon>
        <taxon>Bacteroidota</taxon>
        <taxon>Flavobacteriia</taxon>
        <taxon>Flavobacteriales</taxon>
        <taxon>Flavobacteriaceae</taxon>
        <taxon>Psychroflexus</taxon>
    </lineage>
</organism>
<evidence type="ECO:0000256" key="7">
    <source>
        <dbReference type="SAM" id="MobiDB-lite"/>
    </source>
</evidence>
<dbReference type="InterPro" id="IPR034058">
    <property type="entry name" value="TagA/B/C/D_pept_dom"/>
</dbReference>
<dbReference type="Pfam" id="PF18962">
    <property type="entry name" value="Por_Secre_tail"/>
    <property type="match status" value="1"/>
</dbReference>
<dbReference type="Proteomes" id="UP000184462">
    <property type="component" value="Unassembled WGS sequence"/>
</dbReference>
<evidence type="ECO:0000256" key="6">
    <source>
        <dbReference type="PROSITE-ProRule" id="PRU01240"/>
    </source>
</evidence>
<protein>
    <submittedName>
        <fullName evidence="10">Por secretion system C-terminal sorting domain-containing protein</fullName>
    </submittedName>
</protein>
<dbReference type="InterPro" id="IPR036852">
    <property type="entry name" value="Peptidase_S8/S53_dom_sf"/>
</dbReference>
<dbReference type="InterPro" id="IPR026444">
    <property type="entry name" value="Secre_tail"/>
</dbReference>
<name>A0A1M4UAW0_9FLAO</name>
<dbReference type="InterPro" id="IPR015500">
    <property type="entry name" value="Peptidase_S8_subtilisin-rel"/>
</dbReference>
<evidence type="ECO:0000256" key="1">
    <source>
        <dbReference type="ARBA" id="ARBA00011073"/>
    </source>
</evidence>
<sequence length="639" mass="69878">MNRILFILVLVTAFSYSQTKEQFREIKNSYDVKLIEKNLNEVKKIENERHQRVNQYLLENPQTPRKIIKGNQISVIHDIQDNIPIYRSNLNVNAAEATRTNFLQTGGSLNLNLEGENMFIGIWEVGGKSRTTHQEFQTASGSKIIFSDAGNDITYHSTHVSGTMVATGLVPDAKGMAPKATLRSYTASADASEAGSEASNGLLISNHSYGVPVENVNAEFMGRYNNDARAWDLIHNSSPYYLAVFSAGNDGNETYNGGIRFGYDKLTTEKNSKNNLVVANVENVNLDSNGDVINPPFGSSQIQINSTSSQGPTDDGRIKPDISGLGTDIYSTSSNGDNSYGFSSGTSMSAPNVAGSLLLLQELYNNQNQEFMRSATIKALVLNTASDAGNVGPDAIYGWGLLNSRDAANTILNEVNNESIISEETLTSNEIKTFEVTCKGGEDLKVMIVWNDPAANATTSNTPNDPTPKLVNDLDLRVENSSQTYLPWKLDLNNVAGPANQVDNDVDNVEQIIIDNPNQGEVFTVTISHKGILDSGVQDYSIVINGINAHTLNASNFENKQQISIWPNPVRNQLNITSLSDFENNVEVKIYDISGRLVKSVAEQSTNTIKVNTSNLIKGVYLVNITDGQNTIQKKIIKE</sequence>